<accession>A0ABR6WM85</accession>
<dbReference type="InterPro" id="IPR002888">
    <property type="entry name" value="2Fe-2S-bd"/>
</dbReference>
<dbReference type="RefSeq" id="WP_148605267.1">
    <property type="nucleotide sequence ID" value="NZ_RXYB01000019.1"/>
</dbReference>
<dbReference type="PANTHER" id="PTHR44379:SF8">
    <property type="entry name" value="XANTHINE DEHYDROGENASE IRON-SULFUR-BINDING SUBUNIT XDHC-RELATED"/>
    <property type="match status" value="1"/>
</dbReference>
<dbReference type="SUPFAM" id="SSF54292">
    <property type="entry name" value="2Fe-2S ferredoxin-like"/>
    <property type="match status" value="1"/>
</dbReference>
<keyword evidence="3" id="KW-0408">Iron</keyword>
<keyword evidence="4" id="KW-0411">Iron-sulfur</keyword>
<dbReference type="Gene3D" id="1.10.150.120">
    <property type="entry name" value="[2Fe-2S]-binding domain"/>
    <property type="match status" value="1"/>
</dbReference>
<dbReference type="InterPro" id="IPR001041">
    <property type="entry name" value="2Fe-2S_ferredoxin-type"/>
</dbReference>
<gene>
    <name evidence="6" type="ORF">GH807_11235</name>
</gene>
<dbReference type="Proteomes" id="UP000653358">
    <property type="component" value="Unassembled WGS sequence"/>
</dbReference>
<dbReference type="InterPro" id="IPR036010">
    <property type="entry name" value="2Fe-2S_ferredoxin-like_sf"/>
</dbReference>
<dbReference type="Gene3D" id="3.10.20.30">
    <property type="match status" value="1"/>
</dbReference>
<proteinExistence type="predicted"/>
<dbReference type="InterPro" id="IPR036884">
    <property type="entry name" value="2Fe-2S-bd_dom_sf"/>
</dbReference>
<dbReference type="Pfam" id="PF01799">
    <property type="entry name" value="Fer2_2"/>
    <property type="match status" value="1"/>
</dbReference>
<evidence type="ECO:0000256" key="2">
    <source>
        <dbReference type="ARBA" id="ARBA00022723"/>
    </source>
</evidence>
<evidence type="ECO:0000256" key="4">
    <source>
        <dbReference type="ARBA" id="ARBA00023014"/>
    </source>
</evidence>
<protein>
    <submittedName>
        <fullName evidence="6">(2Fe-2S)-binding protein</fullName>
    </submittedName>
</protein>
<organism evidence="6 7">
    <name type="scientific">Acetobacterium tundrae</name>
    <dbReference type="NCBI Taxonomy" id="132932"/>
    <lineage>
        <taxon>Bacteria</taxon>
        <taxon>Bacillati</taxon>
        <taxon>Bacillota</taxon>
        <taxon>Clostridia</taxon>
        <taxon>Eubacteriales</taxon>
        <taxon>Eubacteriaceae</taxon>
        <taxon>Acetobacterium</taxon>
    </lineage>
</organism>
<keyword evidence="2" id="KW-0479">Metal-binding</keyword>
<comment type="caution">
    <text evidence="6">The sequence shown here is derived from an EMBL/GenBank/DDBJ whole genome shotgun (WGS) entry which is preliminary data.</text>
</comment>
<evidence type="ECO:0000256" key="1">
    <source>
        <dbReference type="ARBA" id="ARBA00022714"/>
    </source>
</evidence>
<keyword evidence="1" id="KW-0001">2Fe-2S</keyword>
<dbReference type="InterPro" id="IPR051452">
    <property type="entry name" value="Diverse_Oxidoreductases"/>
</dbReference>
<evidence type="ECO:0000313" key="7">
    <source>
        <dbReference type="Proteomes" id="UP000653358"/>
    </source>
</evidence>
<dbReference type="InterPro" id="IPR012675">
    <property type="entry name" value="Beta-grasp_dom_sf"/>
</dbReference>
<dbReference type="EMBL" id="WJBB01000013">
    <property type="protein sequence ID" value="MBC3797618.1"/>
    <property type="molecule type" value="Genomic_DNA"/>
</dbReference>
<dbReference type="PANTHER" id="PTHR44379">
    <property type="entry name" value="OXIDOREDUCTASE WITH IRON-SULFUR SUBUNIT"/>
    <property type="match status" value="1"/>
</dbReference>
<feature type="domain" description="2Fe-2S ferredoxin-type" evidence="5">
    <location>
        <begin position="4"/>
        <end position="87"/>
    </location>
</feature>
<evidence type="ECO:0000256" key="3">
    <source>
        <dbReference type="ARBA" id="ARBA00023004"/>
    </source>
</evidence>
<sequence length="166" mass="17809">MDTKDVTIDVNGFEYSFSVGTKFGQVSASETLSETLRNRLRLTGSKEACSEGACGCCTVIINGNAVTSCMTLTVDCDGKKITTIEGLADPKTGELDPLQQAFLDRYAFQCGYCTPGIIMASKALLDKNPTPTDDEIKQALSGNFCRCISQYHVLEAVADIAKGVKQ</sequence>
<dbReference type="PROSITE" id="PS51085">
    <property type="entry name" value="2FE2S_FER_2"/>
    <property type="match status" value="1"/>
</dbReference>
<reference evidence="6 7" key="1">
    <citation type="journal article" date="2020" name="mSystems">
        <title>Defining Genomic and Predicted Metabolic Features of the Acetobacterium Genus.</title>
        <authorList>
            <person name="Ross D.E."/>
            <person name="Marshall C.W."/>
            <person name="Gulliver D."/>
            <person name="May H.D."/>
            <person name="Norman R.S."/>
        </authorList>
    </citation>
    <scope>NUCLEOTIDE SEQUENCE [LARGE SCALE GENOMIC DNA]</scope>
    <source>
        <strain evidence="6 7">DSM 9173</strain>
    </source>
</reference>
<keyword evidence="7" id="KW-1185">Reference proteome</keyword>
<evidence type="ECO:0000313" key="6">
    <source>
        <dbReference type="EMBL" id="MBC3797618.1"/>
    </source>
</evidence>
<dbReference type="SUPFAM" id="SSF47741">
    <property type="entry name" value="CO dehydrogenase ISP C-domain like"/>
    <property type="match status" value="1"/>
</dbReference>
<evidence type="ECO:0000259" key="5">
    <source>
        <dbReference type="PROSITE" id="PS51085"/>
    </source>
</evidence>
<name>A0ABR6WM85_9FIRM</name>